<feature type="compositionally biased region" description="Gly residues" evidence="1">
    <location>
        <begin position="104"/>
        <end position="126"/>
    </location>
</feature>
<dbReference type="EMBL" id="JABANP010000031">
    <property type="protein sequence ID" value="KAF4694533.1"/>
    <property type="molecule type" value="Genomic_DNA"/>
</dbReference>
<evidence type="ECO:0000313" key="3">
    <source>
        <dbReference type="Proteomes" id="UP000541610"/>
    </source>
</evidence>
<organism evidence="2 3">
    <name type="scientific">Perkinsus olseni</name>
    <name type="common">Perkinsus atlanticus</name>
    <dbReference type="NCBI Taxonomy" id="32597"/>
    <lineage>
        <taxon>Eukaryota</taxon>
        <taxon>Sar</taxon>
        <taxon>Alveolata</taxon>
        <taxon>Perkinsozoa</taxon>
        <taxon>Perkinsea</taxon>
        <taxon>Perkinsida</taxon>
        <taxon>Perkinsidae</taxon>
        <taxon>Perkinsus</taxon>
    </lineage>
</organism>
<dbReference type="Proteomes" id="UP000541610">
    <property type="component" value="Unassembled WGS sequence"/>
</dbReference>
<dbReference type="OrthoDB" id="10608220at2759"/>
<reference evidence="2 3" key="1">
    <citation type="submission" date="2020-04" db="EMBL/GenBank/DDBJ databases">
        <title>Perkinsus olseni comparative genomics.</title>
        <authorList>
            <person name="Bogema D.R."/>
        </authorList>
    </citation>
    <scope>NUCLEOTIDE SEQUENCE [LARGE SCALE GENOMIC DNA]</scope>
    <source>
        <strain evidence="2">00978-12</strain>
    </source>
</reference>
<feature type="region of interest" description="Disordered" evidence="1">
    <location>
        <begin position="458"/>
        <end position="481"/>
    </location>
</feature>
<feature type="compositionally biased region" description="Low complexity" evidence="1">
    <location>
        <begin position="243"/>
        <end position="257"/>
    </location>
</feature>
<evidence type="ECO:0000256" key="1">
    <source>
        <dbReference type="SAM" id="MobiDB-lite"/>
    </source>
</evidence>
<protein>
    <submittedName>
        <fullName evidence="2">Uncharacterized protein</fullName>
    </submittedName>
</protein>
<sequence length="481" mass="53030">MKKEKGGGERMSMPMRRFKPAKETFHVPFPRVIAGPRGMEDDVGGGGKPTAWTDCASGNKEWRPPGTGKLYGLSQAERRCAAHLQRVSIHSLVDRMRQRRRRAGGGWSAAGGGGGGSKGSVAGGSVRGRKRGAAGRVNAGGLTGAFASGTDVRHQGGLHKRRLRNHLVMQLIRSNKPIPPSSRFTAQDYLAAERSLTWRRARDGISVATERGRATSRDESLNSALRAFLKLILQNEASGKEGGASPSKSGGYSPSGSTLRGGGGGQWVDNNASLGAPEASSRKRKKSWEDRKPVQQPRKPRKRQRRQGNNNGGSTNPQPPALEREGVSRASVRTRGRRERRKRQQRAKQEEEMNRRRWRQLGLGTYRAANTSIAEQCLFHPCFNKDGVPPQRKSCFDTGIKAGVQADISRYQAQMHPSEARPPKFVIPPFEGDYRKVYKNMWKSFRVVPGQKLCDEPQTVDRAREQPNPEAFGQIAEEQTV</sequence>
<gene>
    <name evidence="2" type="ORF">FOZ60_007768</name>
</gene>
<proteinExistence type="predicted"/>
<evidence type="ECO:0000313" key="2">
    <source>
        <dbReference type="EMBL" id="KAF4694533.1"/>
    </source>
</evidence>
<feature type="compositionally biased region" description="Basic and acidic residues" evidence="1">
    <location>
        <begin position="458"/>
        <end position="467"/>
    </location>
</feature>
<feature type="compositionally biased region" description="Basic residues" evidence="1">
    <location>
        <begin position="332"/>
        <end position="346"/>
    </location>
</feature>
<name>A0A7J6PE99_PEROL</name>
<accession>A0A7J6PE99</accession>
<feature type="region of interest" description="Disordered" evidence="1">
    <location>
        <begin position="100"/>
        <end position="136"/>
    </location>
</feature>
<feature type="region of interest" description="Disordered" evidence="1">
    <location>
        <begin position="238"/>
        <end position="354"/>
    </location>
</feature>
<comment type="caution">
    <text evidence="2">The sequence shown here is derived from an EMBL/GenBank/DDBJ whole genome shotgun (WGS) entry which is preliminary data.</text>
</comment>
<dbReference type="AlphaFoldDB" id="A0A7J6PE99"/>